<dbReference type="AlphaFoldDB" id="A0A6N8JMX7"/>
<dbReference type="InterPro" id="IPR025420">
    <property type="entry name" value="DUF4143"/>
</dbReference>
<dbReference type="Pfam" id="PF13173">
    <property type="entry name" value="AAA_14"/>
    <property type="match status" value="1"/>
</dbReference>
<dbReference type="SUPFAM" id="SSF52540">
    <property type="entry name" value="P-loop containing nucleoside triphosphate hydrolases"/>
    <property type="match status" value="1"/>
</dbReference>
<accession>A0A6N8JMX7</accession>
<dbReference type="PANTHER" id="PTHR33295">
    <property type="entry name" value="ATPASE"/>
    <property type="match status" value="1"/>
</dbReference>
<reference evidence="3 4" key="1">
    <citation type="submission" date="2019-12" db="EMBL/GenBank/DDBJ databases">
        <title>Microbes associate with the intestines of laboratory mice.</title>
        <authorList>
            <person name="Navarre W."/>
            <person name="Wong E."/>
        </authorList>
    </citation>
    <scope>NUCLEOTIDE SEQUENCE [LARGE SCALE GENOMIC DNA]</scope>
    <source>
        <strain evidence="3 4">NM66_B29</strain>
    </source>
</reference>
<organism evidence="3 4">
    <name type="scientific">Adlercreutzia mucosicola</name>
    <dbReference type="NCBI Taxonomy" id="580026"/>
    <lineage>
        <taxon>Bacteria</taxon>
        <taxon>Bacillati</taxon>
        <taxon>Actinomycetota</taxon>
        <taxon>Coriobacteriia</taxon>
        <taxon>Eggerthellales</taxon>
        <taxon>Eggerthellaceae</taxon>
        <taxon>Adlercreutzia</taxon>
    </lineage>
</organism>
<protein>
    <submittedName>
        <fullName evidence="3">AAA family ATPase</fullName>
    </submittedName>
</protein>
<proteinExistence type="predicted"/>
<dbReference type="InterPro" id="IPR041682">
    <property type="entry name" value="AAA_14"/>
</dbReference>
<evidence type="ECO:0000313" key="4">
    <source>
        <dbReference type="Proteomes" id="UP000463388"/>
    </source>
</evidence>
<feature type="domain" description="AAA" evidence="1">
    <location>
        <begin position="26"/>
        <end position="160"/>
    </location>
</feature>
<dbReference type="PANTHER" id="PTHR33295:SF7">
    <property type="entry name" value="ATPASE"/>
    <property type="match status" value="1"/>
</dbReference>
<evidence type="ECO:0000259" key="1">
    <source>
        <dbReference type="Pfam" id="PF13173"/>
    </source>
</evidence>
<keyword evidence="4" id="KW-1185">Reference proteome</keyword>
<dbReference type="InterPro" id="IPR027417">
    <property type="entry name" value="P-loop_NTPase"/>
</dbReference>
<comment type="caution">
    <text evidence="3">The sequence shown here is derived from an EMBL/GenBank/DDBJ whole genome shotgun (WGS) entry which is preliminary data.</text>
</comment>
<dbReference type="Pfam" id="PF13635">
    <property type="entry name" value="DUF4143"/>
    <property type="match status" value="1"/>
</dbReference>
<feature type="domain" description="DUF4143" evidence="2">
    <location>
        <begin position="231"/>
        <end position="393"/>
    </location>
</feature>
<evidence type="ECO:0000259" key="2">
    <source>
        <dbReference type="Pfam" id="PF13635"/>
    </source>
</evidence>
<name>A0A6N8JMX7_9ACTN</name>
<gene>
    <name evidence="3" type="ORF">GKZ27_01680</name>
</gene>
<evidence type="ECO:0000313" key="3">
    <source>
        <dbReference type="EMBL" id="MVX60186.1"/>
    </source>
</evidence>
<dbReference type="EMBL" id="WSRR01000002">
    <property type="protein sequence ID" value="MVX60186.1"/>
    <property type="molecule type" value="Genomic_DNA"/>
</dbReference>
<dbReference type="Proteomes" id="UP000463388">
    <property type="component" value="Unassembled WGS sequence"/>
</dbReference>
<sequence length="450" mass="50081">MRREGLMGEMRRKIDKELMDWKNRAHKPLMVFGARQTGKTTSLLEFGRAHYDQVVHVDFYKQAFAKSAFQFDLTPGAAVESLEALLDVEIVPGKTLLFLDEIQACDEALTALKFFCTDAPEYDIVAAGSLLGVHVARQGSYPVGYVDMLSMGPMDFEEFCWAMGKERAFGLVRKSFERFTPCAVHDQMMELYRSYLLVGGMPEVVAKYSEGARLDEVREKQDELSVAYVADMAKYATSADTVKIVACWESLPEQLAKESGSTKFVWRYVASGAKAERYQTAVDWLAAAGLVNRCTQVSEGVAPLRSFESASSFKLYALDTGLLSSWYRAEPGDFDDGGRRSARFRGGVAENYVMQQLAAARAAAYYWGAQSTYEVEFVVRIGDDIVPVEVKSGERVRSTSAKRFAEKYRCPYIVHVTAKNFGATDAVKSVPLYAAVLLGEQCQKRPLLAG</sequence>